<evidence type="ECO:0000313" key="4">
    <source>
        <dbReference type="Proteomes" id="UP000243376"/>
    </source>
</evidence>
<evidence type="ECO:0000256" key="1">
    <source>
        <dbReference type="SAM" id="SignalP"/>
    </source>
</evidence>
<dbReference type="Gene3D" id="3.20.20.80">
    <property type="entry name" value="Glycosidases"/>
    <property type="match status" value="1"/>
</dbReference>
<proteinExistence type="predicted"/>
<feature type="signal peptide" evidence="1">
    <location>
        <begin position="1"/>
        <end position="24"/>
    </location>
</feature>
<dbReference type="Proteomes" id="UP000243376">
    <property type="component" value="Unassembled WGS sequence"/>
</dbReference>
<dbReference type="InterPro" id="IPR017853">
    <property type="entry name" value="GH"/>
</dbReference>
<keyword evidence="1" id="KW-0732">Signal</keyword>
<feature type="chain" id="PRO_5014418059" description="DUF4015 domain-containing protein" evidence="1">
    <location>
        <begin position="25"/>
        <end position="693"/>
    </location>
</feature>
<gene>
    <name evidence="3" type="ORF">C0184_06100</name>
</gene>
<dbReference type="Pfam" id="PF13620">
    <property type="entry name" value="CarboxypepD_reg"/>
    <property type="match status" value="2"/>
</dbReference>
<dbReference type="InterPro" id="IPR008969">
    <property type="entry name" value="CarboxyPept-like_regulatory"/>
</dbReference>
<protein>
    <recommendedName>
        <fullName evidence="2">DUF4015 domain-containing protein</fullName>
    </recommendedName>
</protein>
<dbReference type="SUPFAM" id="SSF51445">
    <property type="entry name" value="(Trans)glycosidases"/>
    <property type="match status" value="1"/>
</dbReference>
<comment type="caution">
    <text evidence="3">The sequence shown here is derived from an EMBL/GenBank/DDBJ whole genome shotgun (WGS) entry which is preliminary data.</text>
</comment>
<dbReference type="Pfam" id="PF13200">
    <property type="entry name" value="DUF4015"/>
    <property type="match status" value="1"/>
</dbReference>
<evidence type="ECO:0000313" key="3">
    <source>
        <dbReference type="EMBL" id="PMP82937.1"/>
    </source>
</evidence>
<accession>A0A2J6X7J0</accession>
<feature type="domain" description="DUF4015" evidence="2">
    <location>
        <begin position="350"/>
        <end position="681"/>
    </location>
</feature>
<dbReference type="AlphaFoldDB" id="A0A2J6X7J0"/>
<reference evidence="3 4" key="1">
    <citation type="submission" date="2018-01" db="EMBL/GenBank/DDBJ databases">
        <title>Metagenomic assembled genomes from two thermal pools in the Uzon Caldera, Kamchatka, Russia.</title>
        <authorList>
            <person name="Wilkins L."/>
            <person name="Ettinger C."/>
        </authorList>
    </citation>
    <scope>NUCLEOTIDE SEQUENCE [LARGE SCALE GENOMIC DNA]</scope>
    <source>
        <strain evidence="3">ZAV-02</strain>
    </source>
</reference>
<dbReference type="InterPro" id="IPR025275">
    <property type="entry name" value="DUF4015"/>
</dbReference>
<evidence type="ECO:0000259" key="2">
    <source>
        <dbReference type="Pfam" id="PF13200"/>
    </source>
</evidence>
<organism evidence="3 4">
    <name type="scientific">Chloroflexus aggregans</name>
    <dbReference type="NCBI Taxonomy" id="152260"/>
    <lineage>
        <taxon>Bacteria</taxon>
        <taxon>Bacillati</taxon>
        <taxon>Chloroflexota</taxon>
        <taxon>Chloroflexia</taxon>
        <taxon>Chloroflexales</taxon>
        <taxon>Chloroflexineae</taxon>
        <taxon>Chloroflexaceae</taxon>
        <taxon>Chloroflexus</taxon>
    </lineage>
</organism>
<dbReference type="EMBL" id="PNIQ01000402">
    <property type="protein sequence ID" value="PMP82937.1"/>
    <property type="molecule type" value="Genomic_DNA"/>
</dbReference>
<sequence>MGLSVRRIARFWLFCCLIAGVLVSCTTQPVILTGVVTDAYTGQPVVGATVTIGELTLTTDDQGRFQTERWRPEDTLSFKAPAYEPLEMSLVDQPGVGESRVLTVTVTTALRPNVLSGTITDMYTGQPVGGAEVRIAGNDGMSAVTDESGRYTLTNVPEAFTVTVSAPQYAPVTEQVARVTVFDMSLRPNTLSGTVTNSYTGEAVAGATVTLGAISATTDDTGRYLLRDVPAESGKITVTADGFASVTQPFTRTTTLDVAIRPDTLVGQLIDATTGKPVPNAAIIATETLTSTAVAFVRINDSVEGRFRLPNLPERGFVQVLAPGYAKRVIPIEPGKMPDRIELEPFYVRGIYITAAVASVPSLVDKFLDLIERTELNTLVIDIKSDLRDDLGVVYYDSQVPLVRELGLSTPRVDFASILAKAKERGIYTIARVQLFSHDNALSDARPEWSIRLRSTGEVYADYPGPGIRYAYLDPTNQNVWDYNIALAVEAAQMGFDEINFDYIRFPDWFGKYSEFSEKLLFREPIDPVTNPGRMYDVILEFMQRAHSAVNAAGAFMSIDVFGRVVNGPSLTIAQDMTRMGEFTDYICPMPYPSLWWGGLENIAVPVKFPYETIKIAVRNGGRQMMASYAKQRPWLQDHTDPWAPVVVEYGPVEVRAQIDATEEQPEAASGWILYDSANIYKGAFNGAVRPAP</sequence>
<dbReference type="SUPFAM" id="SSF49464">
    <property type="entry name" value="Carboxypeptidase regulatory domain-like"/>
    <property type="match status" value="4"/>
</dbReference>
<dbReference type="PROSITE" id="PS51257">
    <property type="entry name" value="PROKAR_LIPOPROTEIN"/>
    <property type="match status" value="1"/>
</dbReference>
<dbReference type="Gene3D" id="2.60.40.1120">
    <property type="entry name" value="Carboxypeptidase-like, regulatory domain"/>
    <property type="match status" value="3"/>
</dbReference>
<name>A0A2J6X7J0_9CHLR</name>